<dbReference type="EMBL" id="CAJVPY010034489">
    <property type="protein sequence ID" value="CAG8800065.1"/>
    <property type="molecule type" value="Genomic_DNA"/>
</dbReference>
<feature type="non-terminal residue" evidence="2">
    <location>
        <position position="1"/>
    </location>
</feature>
<name>A0A9N9JYK3_9GLOM</name>
<feature type="transmembrane region" description="Helical" evidence="1">
    <location>
        <begin position="27"/>
        <end position="50"/>
    </location>
</feature>
<proteinExistence type="predicted"/>
<gene>
    <name evidence="2" type="ORF">DERYTH_LOCUS23189</name>
</gene>
<dbReference type="Proteomes" id="UP000789405">
    <property type="component" value="Unassembled WGS sequence"/>
</dbReference>
<keyword evidence="3" id="KW-1185">Reference proteome</keyword>
<keyword evidence="1" id="KW-0472">Membrane</keyword>
<evidence type="ECO:0000256" key="1">
    <source>
        <dbReference type="SAM" id="Phobius"/>
    </source>
</evidence>
<evidence type="ECO:0000313" key="3">
    <source>
        <dbReference type="Proteomes" id="UP000789405"/>
    </source>
</evidence>
<keyword evidence="1" id="KW-1133">Transmembrane helix</keyword>
<protein>
    <submittedName>
        <fullName evidence="2">7968_t:CDS:1</fullName>
    </submittedName>
</protein>
<reference evidence="2" key="1">
    <citation type="submission" date="2021-06" db="EMBL/GenBank/DDBJ databases">
        <authorList>
            <person name="Kallberg Y."/>
            <person name="Tangrot J."/>
            <person name="Rosling A."/>
        </authorList>
    </citation>
    <scope>NUCLEOTIDE SEQUENCE</scope>
    <source>
        <strain evidence="2">MA453B</strain>
    </source>
</reference>
<evidence type="ECO:0000313" key="2">
    <source>
        <dbReference type="EMBL" id="CAG8800065.1"/>
    </source>
</evidence>
<organism evidence="2 3">
    <name type="scientific">Dentiscutata erythropus</name>
    <dbReference type="NCBI Taxonomy" id="1348616"/>
    <lineage>
        <taxon>Eukaryota</taxon>
        <taxon>Fungi</taxon>
        <taxon>Fungi incertae sedis</taxon>
        <taxon>Mucoromycota</taxon>
        <taxon>Glomeromycotina</taxon>
        <taxon>Glomeromycetes</taxon>
        <taxon>Diversisporales</taxon>
        <taxon>Gigasporaceae</taxon>
        <taxon>Dentiscutata</taxon>
    </lineage>
</organism>
<accession>A0A9N9JYK3</accession>
<sequence>PLSSVFGFVCLVFWLHPWLHRHSGGSIVVVLVCCSGSVIYNPAIVAYFFSELLLVCFSWL</sequence>
<dbReference type="AlphaFoldDB" id="A0A9N9JYK3"/>
<comment type="caution">
    <text evidence="2">The sequence shown here is derived from an EMBL/GenBank/DDBJ whole genome shotgun (WGS) entry which is preliminary data.</text>
</comment>
<keyword evidence="1" id="KW-0812">Transmembrane</keyword>